<keyword evidence="5" id="KW-1185">Reference proteome</keyword>
<organism evidence="4 5">
    <name type="scientific">Limosilactobacillus urinaemulieris</name>
    <dbReference type="NCBI Taxonomy" id="2742600"/>
    <lineage>
        <taxon>Bacteria</taxon>
        <taxon>Bacillati</taxon>
        <taxon>Bacillota</taxon>
        <taxon>Bacilli</taxon>
        <taxon>Lactobacillales</taxon>
        <taxon>Lactobacillaceae</taxon>
        <taxon>Limosilactobacillus</taxon>
    </lineage>
</organism>
<comment type="caution">
    <text evidence="4">The sequence shown here is derived from an EMBL/GenBank/DDBJ whole genome shotgun (WGS) entry which is preliminary data.</text>
</comment>
<dbReference type="Pfam" id="PF07687">
    <property type="entry name" value="M20_dimer"/>
    <property type="match status" value="1"/>
</dbReference>
<dbReference type="PANTHER" id="PTHR43808:SF9">
    <property type="entry name" value="BLL0789 PROTEIN"/>
    <property type="match status" value="1"/>
</dbReference>
<keyword evidence="2" id="KW-0378">Hydrolase</keyword>
<protein>
    <submittedName>
        <fullName evidence="4">M20/M25/M40 family metallo-hydrolase</fullName>
    </submittedName>
</protein>
<dbReference type="Proteomes" id="UP000645007">
    <property type="component" value="Unassembled WGS sequence"/>
</dbReference>
<gene>
    <name evidence="4" type="ORF">HUK45_05885</name>
</gene>
<evidence type="ECO:0000259" key="3">
    <source>
        <dbReference type="Pfam" id="PF07687"/>
    </source>
</evidence>
<dbReference type="Gene3D" id="3.40.630.10">
    <property type="entry name" value="Zn peptidases"/>
    <property type="match status" value="1"/>
</dbReference>
<evidence type="ECO:0000313" key="5">
    <source>
        <dbReference type="Proteomes" id="UP000645007"/>
    </source>
</evidence>
<dbReference type="InterPro" id="IPR050072">
    <property type="entry name" value="Peptidase_M20A"/>
</dbReference>
<accession>A0ABR8ZKF1</accession>
<dbReference type="EMBL" id="JABUXR010000009">
    <property type="protein sequence ID" value="MBD8085774.1"/>
    <property type="molecule type" value="Genomic_DNA"/>
</dbReference>
<reference evidence="4 5" key="1">
    <citation type="submission" date="2020-06" db="EMBL/GenBank/DDBJ databases">
        <title>Limosilactobacillus sp. nov.</title>
        <authorList>
            <person name="Ksiezarek M."/>
            <person name="Goncalves Ribeiro T."/>
            <person name="Rocha J."/>
            <person name="Grosso F."/>
            <person name="Peixe L."/>
        </authorList>
    </citation>
    <scope>NUCLEOTIDE SEQUENCE [LARGE SCALE GENOMIC DNA]</scope>
    <source>
        <strain evidence="5">c9Ua_26_M</strain>
    </source>
</reference>
<dbReference type="InterPro" id="IPR011650">
    <property type="entry name" value="Peptidase_M20_dimer"/>
</dbReference>
<dbReference type="InterPro" id="IPR002933">
    <property type="entry name" value="Peptidase_M20"/>
</dbReference>
<dbReference type="InterPro" id="IPR036264">
    <property type="entry name" value="Bact_exopeptidase_dim_dom"/>
</dbReference>
<dbReference type="Pfam" id="PF01546">
    <property type="entry name" value="Peptidase_M20"/>
    <property type="match status" value="1"/>
</dbReference>
<feature type="domain" description="Peptidase M20 dimerisation" evidence="3">
    <location>
        <begin position="184"/>
        <end position="282"/>
    </location>
</feature>
<dbReference type="PANTHER" id="PTHR43808">
    <property type="entry name" value="ACETYLORNITHINE DEACETYLASE"/>
    <property type="match status" value="1"/>
</dbReference>
<dbReference type="Gene3D" id="3.30.70.360">
    <property type="match status" value="1"/>
</dbReference>
<evidence type="ECO:0000313" key="4">
    <source>
        <dbReference type="EMBL" id="MBD8085774.1"/>
    </source>
</evidence>
<evidence type="ECO:0000256" key="1">
    <source>
        <dbReference type="ARBA" id="ARBA00022723"/>
    </source>
</evidence>
<evidence type="ECO:0000256" key="2">
    <source>
        <dbReference type="ARBA" id="ARBA00022801"/>
    </source>
</evidence>
<dbReference type="InterPro" id="IPR017150">
    <property type="entry name" value="Pept_M20_glutamate_carboxypep"/>
</dbReference>
<dbReference type="PIRSF" id="PIRSF037238">
    <property type="entry name" value="Carboxypeptidase_G2"/>
    <property type="match status" value="1"/>
</dbReference>
<dbReference type="RefSeq" id="WP_191911533.1">
    <property type="nucleotide sequence ID" value="NZ_JABUXR010000009.1"/>
</dbReference>
<dbReference type="SUPFAM" id="SSF55031">
    <property type="entry name" value="Bacterial exopeptidase dimerisation domain"/>
    <property type="match status" value="1"/>
</dbReference>
<keyword evidence="1" id="KW-0479">Metal-binding</keyword>
<name>A0ABR8ZKF1_9LACO</name>
<proteinExistence type="predicted"/>
<dbReference type="SUPFAM" id="SSF53187">
    <property type="entry name" value="Zn-dependent exopeptidases"/>
    <property type="match status" value="1"/>
</dbReference>
<sequence>MDQITNYLQEQFSAMTELTEKIINVDSPSYDVAGVQKVADILSAKMKSLGMETRQRDSGKQGMVLIGELPGGKDLQPVILLGHMDTVFPKGTVKQRPFKVEGDQMTGPGIFDMKPGLVIGLFAIQALVKLKLNRRPIKMIVVGDEEKLHMDSRTYDIIADECQGGAYGLNLEGAKDDPSHVGTHNRGGMIVDVIVHGRVAHSGAEPEKGRSAIIELAHQIIKLSALSDLQAGVHVNCGMIKGGTSENIIPDRATTSLGVRFRTNQQRDRLLERIKSIAATPTIPDTTTTVKMRTKIDSMEETLAVNELFAELNQVAQQVGYGKLQAVGGGGASDAGIMVARDVPTIDALGVVGDGAHSKEERASAKSLLTRSSLIANFIAQRG</sequence>